<accession>A0AAP0JPG0</accession>
<dbReference type="InterPro" id="IPR046848">
    <property type="entry name" value="E_motif"/>
</dbReference>
<proteinExistence type="predicted"/>
<dbReference type="NCBIfam" id="TIGR00756">
    <property type="entry name" value="PPR"/>
    <property type="match status" value="5"/>
</dbReference>
<protein>
    <recommendedName>
        <fullName evidence="3">DYW domain-containing protein</fullName>
    </recommendedName>
</protein>
<dbReference type="InterPro" id="IPR032867">
    <property type="entry name" value="DYW_dom"/>
</dbReference>
<dbReference type="FunFam" id="1.25.40.10:FF:003116">
    <property type="entry name" value="Uncharacterized protein"/>
    <property type="match status" value="1"/>
</dbReference>
<keyword evidence="1" id="KW-0677">Repeat</keyword>
<dbReference type="InterPro" id="IPR002885">
    <property type="entry name" value="PPR_rpt"/>
</dbReference>
<organism evidence="4 5">
    <name type="scientific">Stephania japonica</name>
    <dbReference type="NCBI Taxonomy" id="461633"/>
    <lineage>
        <taxon>Eukaryota</taxon>
        <taxon>Viridiplantae</taxon>
        <taxon>Streptophyta</taxon>
        <taxon>Embryophyta</taxon>
        <taxon>Tracheophyta</taxon>
        <taxon>Spermatophyta</taxon>
        <taxon>Magnoliopsida</taxon>
        <taxon>Ranunculales</taxon>
        <taxon>Menispermaceae</taxon>
        <taxon>Menispermoideae</taxon>
        <taxon>Cissampelideae</taxon>
        <taxon>Stephania</taxon>
    </lineage>
</organism>
<feature type="repeat" description="PPR" evidence="2">
    <location>
        <begin position="142"/>
        <end position="176"/>
    </location>
</feature>
<dbReference type="PANTHER" id="PTHR47926">
    <property type="entry name" value="PENTATRICOPEPTIDE REPEAT-CONTAINING PROTEIN"/>
    <property type="match status" value="1"/>
</dbReference>
<feature type="repeat" description="PPR" evidence="2">
    <location>
        <begin position="41"/>
        <end position="75"/>
    </location>
</feature>
<dbReference type="InterPro" id="IPR011990">
    <property type="entry name" value="TPR-like_helical_dom_sf"/>
</dbReference>
<dbReference type="Gene3D" id="1.25.40.10">
    <property type="entry name" value="Tetratricopeptide repeat domain"/>
    <property type="match status" value="4"/>
</dbReference>
<dbReference type="AlphaFoldDB" id="A0AAP0JPG0"/>
<dbReference type="GO" id="GO:0008270">
    <property type="term" value="F:zinc ion binding"/>
    <property type="evidence" value="ECO:0007669"/>
    <property type="project" value="InterPro"/>
</dbReference>
<dbReference type="FunFam" id="1.25.40.10:FF:000344">
    <property type="entry name" value="Pentatricopeptide repeat-containing protein"/>
    <property type="match status" value="1"/>
</dbReference>
<dbReference type="GO" id="GO:0003723">
    <property type="term" value="F:RNA binding"/>
    <property type="evidence" value="ECO:0007669"/>
    <property type="project" value="InterPro"/>
</dbReference>
<comment type="caution">
    <text evidence="4">The sequence shown here is derived from an EMBL/GenBank/DDBJ whole genome shotgun (WGS) entry which is preliminary data.</text>
</comment>
<dbReference type="InterPro" id="IPR046960">
    <property type="entry name" value="PPR_At4g14850-like_plant"/>
</dbReference>
<dbReference type="GO" id="GO:0009451">
    <property type="term" value="P:RNA modification"/>
    <property type="evidence" value="ECO:0007669"/>
    <property type="project" value="InterPro"/>
</dbReference>
<evidence type="ECO:0000259" key="3">
    <source>
        <dbReference type="Pfam" id="PF14432"/>
    </source>
</evidence>
<feature type="repeat" description="PPR" evidence="2">
    <location>
        <begin position="379"/>
        <end position="413"/>
    </location>
</feature>
<keyword evidence="5" id="KW-1185">Reference proteome</keyword>
<dbReference type="PROSITE" id="PS51375">
    <property type="entry name" value="PPR"/>
    <property type="match status" value="5"/>
</dbReference>
<dbReference type="Pfam" id="PF14432">
    <property type="entry name" value="DYW_deaminase"/>
    <property type="match status" value="1"/>
</dbReference>
<reference evidence="4 5" key="1">
    <citation type="submission" date="2024-01" db="EMBL/GenBank/DDBJ databases">
        <title>Genome assemblies of Stephania.</title>
        <authorList>
            <person name="Yang L."/>
        </authorList>
    </citation>
    <scope>NUCLEOTIDE SEQUENCE [LARGE SCALE GENOMIC DNA]</scope>
    <source>
        <strain evidence="4">QJT</strain>
        <tissue evidence="4">Leaf</tissue>
    </source>
</reference>
<name>A0AAP0JPG0_9MAGN</name>
<dbReference type="Proteomes" id="UP001417504">
    <property type="component" value="Unassembled WGS sequence"/>
</dbReference>
<evidence type="ECO:0000256" key="2">
    <source>
        <dbReference type="PROSITE-ProRule" id="PRU00708"/>
    </source>
</evidence>
<feature type="repeat" description="PPR" evidence="2">
    <location>
        <begin position="243"/>
        <end position="277"/>
    </location>
</feature>
<dbReference type="EMBL" id="JBBNAE010000003">
    <property type="protein sequence ID" value="KAK9136577.1"/>
    <property type="molecule type" value="Genomic_DNA"/>
</dbReference>
<feature type="domain" description="DYW" evidence="3">
    <location>
        <begin position="594"/>
        <end position="686"/>
    </location>
</feature>
<dbReference type="FunFam" id="1.25.40.10:FF:000366">
    <property type="entry name" value="Pentatricopeptide (PPR) repeat-containing protein"/>
    <property type="match status" value="1"/>
</dbReference>
<evidence type="ECO:0000313" key="4">
    <source>
        <dbReference type="EMBL" id="KAK9136577.1"/>
    </source>
</evidence>
<dbReference type="Pfam" id="PF13041">
    <property type="entry name" value="PPR_2"/>
    <property type="match status" value="2"/>
</dbReference>
<dbReference type="SUPFAM" id="SSF48452">
    <property type="entry name" value="TPR-like"/>
    <property type="match status" value="2"/>
</dbReference>
<evidence type="ECO:0000256" key="1">
    <source>
        <dbReference type="ARBA" id="ARBA00022737"/>
    </source>
</evidence>
<sequence length="686" mass="77144">MVSKPSTSLPSHLGLKFLKIYTHSGDLDSARRLFDKITHPDLRLWTILISAYTNRGFPRKSIELYTQLRKRSIEPDKLLLLTVAKACAALSDVAKAKEIHEHAIKFGFGSDLMLCNAFIDMYGKCRYCQGARTVFNDMPAKDVISWTSMSACYVNNGSLREALEIVRKMCLSGSRPNSMTLSSVLPACSGMKDLNSGREIHAFAVRNGMGENLFVSSGLINLYANCLSFRQAQVIFENMPRKDTVSWNVILSMYVSNGQCEKALQLFHQIRGEGVELNVASWNSIIGGCMQNGLTERALDLFAQMQEFGFKPNYITVASILPACHDLERLRGGREIHGFCFKHCIVEDVLVGTALVLMYAKCGDLENSERVFERLPRKDTVAWNTMILANSIHGNGEEALSLFRKMMNSGVKPNSVTFTAVLSGCSHSHLVKEAKFIFDSIRRDHMVEPDSDHYSCMVDVLSRAGHLNEAYDFIRQMPIEPTAGAWGALLAACRVYKNVNLARIAAKQLFEIEPDNPGNYVLLSNIYVTAKLWNDASEIRKLMRDRGITKMPGCSWVQVNDKVYTFVAGDKKNVQSEEIYEFLQHTSEKMRNAGYSPNTDFVLQDVDQEEKVEVLCSHSEKLAVAFGILNLKGRSLIRVFKNLRICGDCHSAIKFMSKIVGVEIIVRDSLRFHHFREGSCSCKDFW</sequence>
<dbReference type="Pfam" id="PF01535">
    <property type="entry name" value="PPR"/>
    <property type="match status" value="5"/>
</dbReference>
<evidence type="ECO:0000313" key="5">
    <source>
        <dbReference type="Proteomes" id="UP001417504"/>
    </source>
</evidence>
<dbReference type="Pfam" id="PF20431">
    <property type="entry name" value="E_motif"/>
    <property type="match status" value="1"/>
</dbReference>
<gene>
    <name evidence="4" type="ORF">Sjap_007171</name>
</gene>
<feature type="repeat" description="PPR" evidence="2">
    <location>
        <begin position="278"/>
        <end position="312"/>
    </location>
</feature>
<dbReference type="PANTHER" id="PTHR47926:SF426">
    <property type="entry name" value="TETRATRICOPEPTIDE-LIKE HELICAL DOMAIN SUPERFAMILY, DYW DOMAIN-CONTAINING PROTEIN"/>
    <property type="match status" value="1"/>
</dbReference>
<dbReference type="FunFam" id="1.25.40.10:FF:000031">
    <property type="entry name" value="Pentatricopeptide repeat-containing protein mitochondrial"/>
    <property type="match status" value="1"/>
</dbReference>